<evidence type="ECO:0000256" key="1">
    <source>
        <dbReference type="SAM" id="MobiDB-lite"/>
    </source>
</evidence>
<sequence>MEDWQRQAEKRDFETPERLDDKARAVEREQVWYPKKPKIDSEPNYSPAGPYEAPYPQVTAAVIAVVLAFTIAKSQTGQSQFTSALIAMGIVFSIFWLKPVRTFTLLVQEKLMIAAMAVAAVAGVSFFVWLAWALITQ</sequence>
<keyword evidence="2" id="KW-0812">Transmembrane</keyword>
<accession>A0A085UKW2</accession>
<name>A0A085UKW2_PSESX</name>
<organism evidence="3 4">
    <name type="scientific">Pseudomonas syringae</name>
    <dbReference type="NCBI Taxonomy" id="317"/>
    <lineage>
        <taxon>Bacteria</taxon>
        <taxon>Pseudomonadati</taxon>
        <taxon>Pseudomonadota</taxon>
        <taxon>Gammaproteobacteria</taxon>
        <taxon>Pseudomonadales</taxon>
        <taxon>Pseudomonadaceae</taxon>
        <taxon>Pseudomonas</taxon>
    </lineage>
</organism>
<proteinExistence type="predicted"/>
<protein>
    <submittedName>
        <fullName evidence="3">Uncharacterized protein</fullName>
    </submittedName>
</protein>
<feature type="transmembrane region" description="Helical" evidence="2">
    <location>
        <begin position="111"/>
        <end position="135"/>
    </location>
</feature>
<feature type="transmembrane region" description="Helical" evidence="2">
    <location>
        <begin position="81"/>
        <end position="99"/>
    </location>
</feature>
<reference evidence="3 4" key="1">
    <citation type="submission" date="2014-07" db="EMBL/GenBank/DDBJ databases">
        <title>Draft Genome Sequences of Environmental Pseudomonas syringae strains.</title>
        <authorList>
            <person name="Baltrus D.A."/>
            <person name="Berge O."/>
            <person name="Morris C."/>
        </authorList>
    </citation>
    <scope>NUCLEOTIDE SEQUENCE [LARGE SCALE GENOMIC DNA]</scope>
    <source>
        <strain evidence="3 4">CEB003</strain>
    </source>
</reference>
<evidence type="ECO:0000313" key="3">
    <source>
        <dbReference type="EMBL" id="KFE43825.1"/>
    </source>
</evidence>
<keyword evidence="2" id="KW-1133">Transmembrane helix</keyword>
<evidence type="ECO:0000313" key="4">
    <source>
        <dbReference type="Proteomes" id="UP000028643"/>
    </source>
</evidence>
<feature type="region of interest" description="Disordered" evidence="1">
    <location>
        <begin position="1"/>
        <end position="22"/>
    </location>
</feature>
<keyword evidence="2" id="KW-0472">Membrane</keyword>
<dbReference type="AlphaFoldDB" id="A0A085UKW2"/>
<dbReference type="RefSeq" id="WP_047579818.1">
    <property type="nucleotide sequence ID" value="NZ_JPQT01000183.1"/>
</dbReference>
<evidence type="ECO:0000256" key="2">
    <source>
        <dbReference type="SAM" id="Phobius"/>
    </source>
</evidence>
<dbReference type="EMBL" id="JPQT01000183">
    <property type="protein sequence ID" value="KFE43825.1"/>
    <property type="molecule type" value="Genomic_DNA"/>
</dbReference>
<gene>
    <name evidence="3" type="ORF">IV02_30650</name>
</gene>
<feature type="transmembrane region" description="Helical" evidence="2">
    <location>
        <begin position="53"/>
        <end position="72"/>
    </location>
</feature>
<dbReference type="PATRIC" id="fig|317.174.peg.6247"/>
<dbReference type="Proteomes" id="UP000028643">
    <property type="component" value="Unassembled WGS sequence"/>
</dbReference>
<comment type="caution">
    <text evidence="3">The sequence shown here is derived from an EMBL/GenBank/DDBJ whole genome shotgun (WGS) entry which is preliminary data.</text>
</comment>